<dbReference type="Pfam" id="PF20811">
    <property type="entry name" value="PARG_cat_N"/>
    <property type="match status" value="1"/>
</dbReference>
<name>A0A507B731_9PEZI</name>
<dbReference type="InterPro" id="IPR012341">
    <property type="entry name" value="6hp_glycosidase-like_sf"/>
</dbReference>
<dbReference type="GeneID" id="41968202"/>
<feature type="domain" description="Glycosyl hydrolase family 95 N-terminal" evidence="4">
    <location>
        <begin position="40"/>
        <end position="275"/>
    </location>
</feature>
<feature type="domain" description="PARG helical" evidence="5">
    <location>
        <begin position="919"/>
        <end position="1017"/>
    </location>
</feature>
<dbReference type="RefSeq" id="XP_030994289.1">
    <property type="nucleotide sequence ID" value="XM_031142309.1"/>
</dbReference>
<dbReference type="Pfam" id="PF21307">
    <property type="entry name" value="Glyco_hydro_95_C"/>
    <property type="match status" value="1"/>
</dbReference>
<gene>
    <name evidence="8" type="ORF">E0L32_000755</name>
</gene>
<feature type="compositionally biased region" description="Polar residues" evidence="1">
    <location>
        <begin position="729"/>
        <end position="741"/>
    </location>
</feature>
<accession>A0A507B731</accession>
<dbReference type="Pfam" id="PF22124">
    <property type="entry name" value="Glyco_hydro_95_cat"/>
    <property type="match status" value="1"/>
</dbReference>
<feature type="domain" description="Glycosyl hydrolase family 95 catalytic" evidence="7">
    <location>
        <begin position="298"/>
        <end position="706"/>
    </location>
</feature>
<dbReference type="Gene3D" id="1.50.10.10">
    <property type="match status" value="1"/>
</dbReference>
<protein>
    <submittedName>
        <fullName evidence="8">Uncharacterized protein</fullName>
    </submittedName>
</protein>
<dbReference type="SUPFAM" id="SSF48208">
    <property type="entry name" value="Six-hairpin glycosidases"/>
    <property type="match status" value="1"/>
</dbReference>
<dbReference type="Pfam" id="PF14498">
    <property type="entry name" value="Glyco_hyd_65N_2"/>
    <property type="match status" value="1"/>
</dbReference>
<evidence type="ECO:0000259" key="5">
    <source>
        <dbReference type="Pfam" id="PF20811"/>
    </source>
</evidence>
<dbReference type="InterPro" id="IPR008928">
    <property type="entry name" value="6-hairpin_glycosidase_sf"/>
</dbReference>
<keyword evidence="2" id="KW-0732">Signal</keyword>
<dbReference type="InParanoid" id="A0A507B731"/>
<dbReference type="GO" id="GO:0005975">
    <property type="term" value="P:carbohydrate metabolic process"/>
    <property type="evidence" value="ECO:0007669"/>
    <property type="project" value="InterPro"/>
</dbReference>
<feature type="domain" description="Alpha fucosidase A-like C-terminal" evidence="6">
    <location>
        <begin position="756"/>
        <end position="849"/>
    </location>
</feature>
<evidence type="ECO:0000259" key="7">
    <source>
        <dbReference type="Pfam" id="PF22124"/>
    </source>
</evidence>
<dbReference type="InterPro" id="IPR048362">
    <property type="entry name" value="PARG_helical"/>
</dbReference>
<evidence type="ECO:0000313" key="9">
    <source>
        <dbReference type="Proteomes" id="UP000319257"/>
    </source>
</evidence>
<dbReference type="GO" id="GO:0004560">
    <property type="term" value="F:alpha-L-fucosidase activity"/>
    <property type="evidence" value="ECO:0007669"/>
    <property type="project" value="TreeGrafter"/>
</dbReference>
<dbReference type="PANTHER" id="PTHR31084:SF0">
    <property type="entry name" value="ALPHA-L-FUCOSIDASE 2"/>
    <property type="match status" value="1"/>
</dbReference>
<dbReference type="InterPro" id="IPR046372">
    <property type="entry name" value="PARG_cat_C"/>
</dbReference>
<organism evidence="8 9">
    <name type="scientific">Thyridium curvatum</name>
    <dbReference type="NCBI Taxonomy" id="1093900"/>
    <lineage>
        <taxon>Eukaryota</taxon>
        <taxon>Fungi</taxon>
        <taxon>Dikarya</taxon>
        <taxon>Ascomycota</taxon>
        <taxon>Pezizomycotina</taxon>
        <taxon>Sordariomycetes</taxon>
        <taxon>Sordariomycetidae</taxon>
        <taxon>Thyridiales</taxon>
        <taxon>Thyridiaceae</taxon>
        <taxon>Thyridium</taxon>
    </lineage>
</organism>
<feature type="region of interest" description="Disordered" evidence="1">
    <location>
        <begin position="724"/>
        <end position="750"/>
    </location>
</feature>
<dbReference type="InterPro" id="IPR013780">
    <property type="entry name" value="Glyco_hydro_b"/>
</dbReference>
<dbReference type="GO" id="GO:0004649">
    <property type="term" value="F:poly(ADP-ribose) glycohydrolase activity"/>
    <property type="evidence" value="ECO:0007669"/>
    <property type="project" value="InterPro"/>
</dbReference>
<dbReference type="OrthoDB" id="2848340at2759"/>
<comment type="caution">
    <text evidence="8">The sequence shown here is derived from an EMBL/GenBank/DDBJ whole genome shotgun (WGS) entry which is preliminary data.</text>
</comment>
<dbReference type="EMBL" id="SKBQ01000003">
    <property type="protein sequence ID" value="TPX12578.1"/>
    <property type="molecule type" value="Genomic_DNA"/>
</dbReference>
<dbReference type="InterPro" id="IPR049053">
    <property type="entry name" value="AFCA-like_C"/>
</dbReference>
<evidence type="ECO:0000256" key="1">
    <source>
        <dbReference type="SAM" id="MobiDB-lite"/>
    </source>
</evidence>
<feature type="domain" description="PARG catalytic Macro" evidence="3">
    <location>
        <begin position="1081"/>
        <end position="1242"/>
    </location>
</feature>
<evidence type="ECO:0000256" key="2">
    <source>
        <dbReference type="SAM" id="SignalP"/>
    </source>
</evidence>
<evidence type="ECO:0000259" key="4">
    <source>
        <dbReference type="Pfam" id="PF14498"/>
    </source>
</evidence>
<dbReference type="PANTHER" id="PTHR31084">
    <property type="entry name" value="ALPHA-L-FUCOSIDASE 2"/>
    <property type="match status" value="1"/>
</dbReference>
<dbReference type="InterPro" id="IPR027414">
    <property type="entry name" value="GH95_N_dom"/>
</dbReference>
<sequence length="1296" mass="140132">MGTRSTIISARSIATLLLASPCILAASISPPNSASIPTRIWDSSAATAFKDSFVIGNGRIGATIPGTAVQEKLWINEDSFWSGQHLQRANPDALANMPVMQAQLAGGRIADAATLASFAYTGTPVSTRHYEPLGNLQLNMNHSAVVSNYERWLDVGDSSSGVYYTAGGVAYTREYIASEPAGVIAIRVTADRPGAVSFNTHLRRGESLNRWMDYSRKVGSDTVVMGGGSASVHTVEYAAGAKVVATGGKVYTLGDYVMCEGADEAVVYFSAWTSVRKGSPRDAVLADLAAVGNGPGDYAALREEHVADYQALAGRVTLDLGASTAEQRKGTTAERFTGLNKAFDPELAALYFQFGRYLLISSSRKGTVPANLQGLWLAEMDPEWGSKFTININTQMNYWPALITNLAELNAPLFDLIDNLHKRGREVAKAMYGVEGAVGHHNTDLWGDAAPQDNYAPSTFWPSGFAWLVTHVFEHYLFTGDVSVLREHYDALRDSAVFFLNFVTDYKGWKVTSPSLSPENSYYLPNSTTATAALTLGPTMDNSIIWAVFGMVLEAQRVLRVEDAALAANLTRVRALLPPLRVSPSLGGIMEWIEDYRETEPGHRHWSPLFGLYPGSEITADDARLFEAARRTIDRRLSFGGGESGWSRGWAIALAARAHNASLVGESLHVLLTKCTYPRGMLNTGGPAAFQIDGNFGGTAGVAEALLQSHEQVVVVAAGGGGNGTNGTWRNSQQRDGTNATAPLRPARLGDDPASKVPLIRLLPALPAAWAGKDGGSVRGLVARGGFEVDMEWDADGGFKNATLTSRLGSQAWLTVGTTPIGESGAKEVAVAGQGKGGFVLVKTKKGDKLSVTMGICSEDVEEDEYGRIRFWPLFKTLLKAQIQHHAQLIEVLESIAVVLRDTPGPAGDYGLLKRFLETRPRFFDDIWPKLAVLALELPDLFPGDSLPVLQSSETDRVVLSRRQAACLVVHQFLCTLAPPAWKDDNIYQFDVWYNSQQRQGTAPLAYLEALFLYFEQGGGNLDIWSNSTESWSVSYSLRSSPVSSVEEDTPGLSLPLTTLKVTNVDHYDKVPAALGVPGGATVISANKYIGFGQSATQEEIHVGISPEACPAVLITPPLQTHEALVVKGAQAMVNLIGQRRDIRSEAMPQPEGGMQAWRERTMLFIDALEIDMISDEHGLPDLFPSHVDREINKAALAFQSGRYDAVRTGIWGCGAFGGDPGVKMLAMWCAASLAGTNLDLYVDGWQRESAGELEVFVQKAEGKLKTVGDLRSLLLSAPKDLKRLETLKWFSQALD</sequence>
<dbReference type="Pfam" id="PF05028">
    <property type="entry name" value="PARG_cat_C"/>
    <property type="match status" value="1"/>
</dbReference>
<proteinExistence type="predicted"/>
<dbReference type="Gene3D" id="2.60.40.1180">
    <property type="entry name" value="Golgi alpha-mannosidase II"/>
    <property type="match status" value="1"/>
</dbReference>
<feature type="chain" id="PRO_5021442002" evidence="2">
    <location>
        <begin position="26"/>
        <end position="1296"/>
    </location>
</feature>
<reference evidence="8 9" key="1">
    <citation type="submission" date="2019-06" db="EMBL/GenBank/DDBJ databases">
        <title>Draft genome sequence of the filamentous fungus Phialemoniopsis curvata isolated from diesel fuel.</title>
        <authorList>
            <person name="Varaljay V.A."/>
            <person name="Lyon W.J."/>
            <person name="Crouch A.L."/>
            <person name="Drake C.E."/>
            <person name="Hollomon J.M."/>
            <person name="Nadeau L.J."/>
            <person name="Nunn H.S."/>
            <person name="Stevenson B.S."/>
            <person name="Bojanowski C.L."/>
            <person name="Crookes-Goodson W.J."/>
        </authorList>
    </citation>
    <scope>NUCLEOTIDE SEQUENCE [LARGE SCALE GENOMIC DNA]</scope>
    <source>
        <strain evidence="8 9">D216</strain>
    </source>
</reference>
<keyword evidence="9" id="KW-1185">Reference proteome</keyword>
<dbReference type="GO" id="GO:0006282">
    <property type="term" value="P:regulation of DNA repair"/>
    <property type="evidence" value="ECO:0007669"/>
    <property type="project" value="InterPro"/>
</dbReference>
<feature type="signal peptide" evidence="2">
    <location>
        <begin position="1"/>
        <end position="25"/>
    </location>
</feature>
<dbReference type="InterPro" id="IPR054363">
    <property type="entry name" value="GH95_cat"/>
</dbReference>
<evidence type="ECO:0000313" key="8">
    <source>
        <dbReference type="EMBL" id="TPX12578.1"/>
    </source>
</evidence>
<evidence type="ECO:0000259" key="6">
    <source>
        <dbReference type="Pfam" id="PF21307"/>
    </source>
</evidence>
<evidence type="ECO:0000259" key="3">
    <source>
        <dbReference type="Pfam" id="PF05028"/>
    </source>
</evidence>
<dbReference type="Proteomes" id="UP000319257">
    <property type="component" value="Unassembled WGS sequence"/>
</dbReference>